<comment type="caution">
    <text evidence="2">The sequence shown here is derived from an EMBL/GenBank/DDBJ whole genome shotgun (WGS) entry which is preliminary data.</text>
</comment>
<dbReference type="EMBL" id="JANJYI010000005">
    <property type="protein sequence ID" value="KAK2650647.1"/>
    <property type="molecule type" value="Genomic_DNA"/>
</dbReference>
<reference evidence="2" key="1">
    <citation type="journal article" date="2023" name="Plant J.">
        <title>Genome sequences and population genomics provide insights into the demographic history, inbreeding, and mutation load of two 'living fossil' tree species of Dipteronia.</title>
        <authorList>
            <person name="Feng Y."/>
            <person name="Comes H.P."/>
            <person name="Chen J."/>
            <person name="Zhu S."/>
            <person name="Lu R."/>
            <person name="Zhang X."/>
            <person name="Li P."/>
            <person name="Qiu J."/>
            <person name="Olsen K.M."/>
            <person name="Qiu Y."/>
        </authorList>
    </citation>
    <scope>NUCLEOTIDE SEQUENCE</scope>
    <source>
        <strain evidence="2">KIB01</strain>
    </source>
</reference>
<dbReference type="AlphaFoldDB" id="A0AAD9UA35"/>
<feature type="region of interest" description="Disordered" evidence="1">
    <location>
        <begin position="27"/>
        <end position="82"/>
    </location>
</feature>
<dbReference type="Proteomes" id="UP001280121">
    <property type="component" value="Unassembled WGS sequence"/>
</dbReference>
<evidence type="ECO:0000313" key="2">
    <source>
        <dbReference type="EMBL" id="KAK2650647.1"/>
    </source>
</evidence>
<evidence type="ECO:0000256" key="1">
    <source>
        <dbReference type="SAM" id="MobiDB-lite"/>
    </source>
</evidence>
<feature type="compositionally biased region" description="Gly residues" evidence="1">
    <location>
        <begin position="30"/>
        <end position="48"/>
    </location>
</feature>
<name>A0AAD9UA35_9ROSI</name>
<accession>A0AAD9UA35</accession>
<keyword evidence="3" id="KW-1185">Reference proteome</keyword>
<organism evidence="2 3">
    <name type="scientific">Dipteronia dyeriana</name>
    <dbReference type="NCBI Taxonomy" id="168575"/>
    <lineage>
        <taxon>Eukaryota</taxon>
        <taxon>Viridiplantae</taxon>
        <taxon>Streptophyta</taxon>
        <taxon>Embryophyta</taxon>
        <taxon>Tracheophyta</taxon>
        <taxon>Spermatophyta</taxon>
        <taxon>Magnoliopsida</taxon>
        <taxon>eudicotyledons</taxon>
        <taxon>Gunneridae</taxon>
        <taxon>Pentapetalae</taxon>
        <taxon>rosids</taxon>
        <taxon>malvids</taxon>
        <taxon>Sapindales</taxon>
        <taxon>Sapindaceae</taxon>
        <taxon>Hippocastanoideae</taxon>
        <taxon>Acereae</taxon>
        <taxon>Dipteronia</taxon>
    </lineage>
</organism>
<evidence type="ECO:0000313" key="3">
    <source>
        <dbReference type="Proteomes" id="UP001280121"/>
    </source>
</evidence>
<feature type="compositionally biased region" description="Polar residues" evidence="1">
    <location>
        <begin position="56"/>
        <end position="71"/>
    </location>
</feature>
<proteinExistence type="predicted"/>
<protein>
    <submittedName>
        <fullName evidence="2">Uncharacterized protein</fullName>
    </submittedName>
</protein>
<sequence>MAINCEFCGLVDHLLANLHIGVEVEKGGRSFRGGRGHGGGRGGGGGRYGPPLHSGVPNSAPSTSVSGQATLTVPAELPAAPV</sequence>
<gene>
    <name evidence="2" type="ORF">Ddye_018136</name>
</gene>